<evidence type="ECO:0000256" key="6">
    <source>
        <dbReference type="ARBA" id="ARBA00023242"/>
    </source>
</evidence>
<accession>A0AAJ7E0Y3</accession>
<keyword evidence="8" id="KW-1185">Reference proteome</keyword>
<dbReference type="RefSeq" id="XP_011503638.1">
    <property type="nucleotide sequence ID" value="XM_011505336.1"/>
</dbReference>
<protein>
    <submittedName>
        <fullName evidence="9 10">DNA repair protein XRCC3-like</fullName>
    </submittedName>
</protein>
<keyword evidence="6" id="KW-0539">Nucleus</keyword>
<dbReference type="RefSeq" id="XP_011503637.1">
    <property type="nucleotide sequence ID" value="XM_011505335.1"/>
</dbReference>
<dbReference type="GO" id="GO:0033065">
    <property type="term" value="C:Rad51C-XRCC3 complex"/>
    <property type="evidence" value="ECO:0007669"/>
    <property type="project" value="TreeGrafter"/>
</dbReference>
<dbReference type="GeneID" id="105366783"/>
<evidence type="ECO:0000259" key="7">
    <source>
        <dbReference type="PROSITE" id="PS50162"/>
    </source>
</evidence>
<organism evidence="8 10">
    <name type="scientific">Ceratosolen solmsi marchali</name>
    <dbReference type="NCBI Taxonomy" id="326594"/>
    <lineage>
        <taxon>Eukaryota</taxon>
        <taxon>Metazoa</taxon>
        <taxon>Ecdysozoa</taxon>
        <taxon>Arthropoda</taxon>
        <taxon>Hexapoda</taxon>
        <taxon>Insecta</taxon>
        <taxon>Pterygota</taxon>
        <taxon>Neoptera</taxon>
        <taxon>Endopterygota</taxon>
        <taxon>Hymenoptera</taxon>
        <taxon>Apocrita</taxon>
        <taxon>Proctotrupomorpha</taxon>
        <taxon>Chalcidoidea</taxon>
        <taxon>Agaonidae</taxon>
        <taxon>Agaoninae</taxon>
        <taxon>Ceratosolen</taxon>
    </lineage>
</organism>
<proteinExistence type="predicted"/>
<reference evidence="9 10" key="1">
    <citation type="submission" date="2025-04" db="UniProtKB">
        <authorList>
            <consortium name="RefSeq"/>
        </authorList>
    </citation>
    <scope>IDENTIFICATION</scope>
</reference>
<dbReference type="SUPFAM" id="SSF52540">
    <property type="entry name" value="P-loop containing nucleoside triphosphate hydrolases"/>
    <property type="match status" value="1"/>
</dbReference>
<dbReference type="PANTHER" id="PTHR46487">
    <property type="entry name" value="DNA REPAIR PROTEIN XRCC3"/>
    <property type="match status" value="1"/>
</dbReference>
<dbReference type="InterPro" id="IPR013632">
    <property type="entry name" value="Rad51_C"/>
</dbReference>
<sequence length="255" mass="28735">MDDSLFELRNTGSFLLTGCPKLDNFLRGGICRKGITQIYGKSGIGKTQLALQLCITAQISSDNFNDFGGAAYICTESPFPSNRLHELINKINLKTKYPISNEMIFIEHISNSEDLKNCIYNPRRLPNLLSHYNIKLLVIDSIAATFRVEYDSVYLQNRAKSLRNIGYRLQKLSSIYNMAIICINQVTALVETSSINVSTTELPSLGITWASMITNSLYMFRQNGHRFLHITGSPYLPCQTIEYEILDSGIIVKNT</sequence>
<evidence type="ECO:0000256" key="3">
    <source>
        <dbReference type="ARBA" id="ARBA00022763"/>
    </source>
</evidence>
<keyword evidence="5" id="KW-0234">DNA repair</keyword>
<dbReference type="Proteomes" id="UP000695007">
    <property type="component" value="Unplaced"/>
</dbReference>
<dbReference type="GO" id="GO:0005524">
    <property type="term" value="F:ATP binding"/>
    <property type="evidence" value="ECO:0007669"/>
    <property type="project" value="UniProtKB-KW"/>
</dbReference>
<evidence type="ECO:0000313" key="9">
    <source>
        <dbReference type="RefSeq" id="XP_011503637.1"/>
    </source>
</evidence>
<dbReference type="InterPro" id="IPR047348">
    <property type="entry name" value="XRCC3-like_C"/>
</dbReference>
<dbReference type="Pfam" id="PF08423">
    <property type="entry name" value="Rad51"/>
    <property type="match status" value="1"/>
</dbReference>
<dbReference type="AlphaFoldDB" id="A0AAJ7E0Y3"/>
<dbReference type="CDD" id="cd19491">
    <property type="entry name" value="XRCC3"/>
    <property type="match status" value="1"/>
</dbReference>
<dbReference type="InterPro" id="IPR020588">
    <property type="entry name" value="RecA_ATP-bd"/>
</dbReference>
<evidence type="ECO:0000256" key="1">
    <source>
        <dbReference type="ARBA" id="ARBA00004123"/>
    </source>
</evidence>
<dbReference type="PANTHER" id="PTHR46487:SF1">
    <property type="entry name" value="DNA REPAIR PROTEIN XRCC3"/>
    <property type="match status" value="1"/>
</dbReference>
<dbReference type="GO" id="GO:0090656">
    <property type="term" value="P:t-circle formation"/>
    <property type="evidence" value="ECO:0007669"/>
    <property type="project" value="TreeGrafter"/>
</dbReference>
<keyword evidence="3" id="KW-0227">DNA damage</keyword>
<evidence type="ECO:0000256" key="5">
    <source>
        <dbReference type="ARBA" id="ARBA00023204"/>
    </source>
</evidence>
<dbReference type="GO" id="GO:0000400">
    <property type="term" value="F:four-way junction DNA binding"/>
    <property type="evidence" value="ECO:0007669"/>
    <property type="project" value="TreeGrafter"/>
</dbReference>
<dbReference type="GO" id="GO:0005657">
    <property type="term" value="C:replication fork"/>
    <property type="evidence" value="ECO:0007669"/>
    <property type="project" value="TreeGrafter"/>
</dbReference>
<gene>
    <name evidence="9 10 11" type="primary">LOC105366783</name>
</gene>
<evidence type="ECO:0000313" key="11">
    <source>
        <dbReference type="RefSeq" id="XP_011503639.1"/>
    </source>
</evidence>
<keyword evidence="4" id="KW-0067">ATP-binding</keyword>
<dbReference type="Gene3D" id="3.40.50.300">
    <property type="entry name" value="P-loop containing nucleotide triphosphate hydrolases"/>
    <property type="match status" value="1"/>
</dbReference>
<evidence type="ECO:0000313" key="10">
    <source>
        <dbReference type="RefSeq" id="XP_011503638.1"/>
    </source>
</evidence>
<evidence type="ECO:0000313" key="8">
    <source>
        <dbReference type="Proteomes" id="UP000695007"/>
    </source>
</evidence>
<dbReference type="RefSeq" id="XP_011503639.1">
    <property type="nucleotide sequence ID" value="XM_011505337.1"/>
</dbReference>
<dbReference type="GO" id="GO:0071140">
    <property type="term" value="P:resolution of mitotic recombination intermediates"/>
    <property type="evidence" value="ECO:0007669"/>
    <property type="project" value="TreeGrafter"/>
</dbReference>
<dbReference type="PROSITE" id="PS50162">
    <property type="entry name" value="RECA_2"/>
    <property type="match status" value="1"/>
</dbReference>
<name>A0AAJ7E0Y3_9HYME</name>
<dbReference type="InterPro" id="IPR027417">
    <property type="entry name" value="P-loop_NTPase"/>
</dbReference>
<comment type="subcellular location">
    <subcellularLocation>
        <location evidence="1">Nucleus</location>
    </subcellularLocation>
</comment>
<dbReference type="GO" id="GO:0000722">
    <property type="term" value="P:telomere maintenance via recombination"/>
    <property type="evidence" value="ECO:0007669"/>
    <property type="project" value="TreeGrafter"/>
</dbReference>
<evidence type="ECO:0000256" key="2">
    <source>
        <dbReference type="ARBA" id="ARBA00022741"/>
    </source>
</evidence>
<keyword evidence="2" id="KW-0547">Nucleotide-binding</keyword>
<evidence type="ECO:0000256" key="4">
    <source>
        <dbReference type="ARBA" id="ARBA00022840"/>
    </source>
</evidence>
<dbReference type="GO" id="GO:0045003">
    <property type="term" value="P:double-strand break repair via synthesis-dependent strand annealing"/>
    <property type="evidence" value="ECO:0007669"/>
    <property type="project" value="TreeGrafter"/>
</dbReference>
<dbReference type="KEGG" id="csol:105366783"/>
<dbReference type="GO" id="GO:0140664">
    <property type="term" value="F:ATP-dependent DNA damage sensor activity"/>
    <property type="evidence" value="ECO:0007669"/>
    <property type="project" value="InterPro"/>
</dbReference>
<feature type="domain" description="RecA family profile 1" evidence="7">
    <location>
        <begin position="11"/>
        <end position="186"/>
    </location>
</feature>